<evidence type="ECO:0000313" key="1">
    <source>
        <dbReference type="EnsemblMetazoa" id="MESCA007178-PA"/>
    </source>
</evidence>
<reference evidence="1" key="2">
    <citation type="submission" date="2015-06" db="UniProtKB">
        <authorList>
            <consortium name="EnsemblMetazoa"/>
        </authorList>
    </citation>
    <scope>IDENTIFICATION</scope>
</reference>
<name>T1GTX9_MEGSC</name>
<reference evidence="2" key="1">
    <citation type="submission" date="2013-02" db="EMBL/GenBank/DDBJ databases">
        <authorList>
            <person name="Hughes D."/>
        </authorList>
    </citation>
    <scope>NUCLEOTIDE SEQUENCE</scope>
    <source>
        <strain>Durham</strain>
        <strain evidence="2">NC isolate 2 -- Noor lab</strain>
    </source>
</reference>
<protein>
    <submittedName>
        <fullName evidence="1">Uncharacterized protein</fullName>
    </submittedName>
</protein>
<dbReference type="Proteomes" id="UP000015102">
    <property type="component" value="Unassembled WGS sequence"/>
</dbReference>
<dbReference type="AlphaFoldDB" id="T1GTX9"/>
<dbReference type="EnsemblMetazoa" id="MESCA007178-RA">
    <property type="protein sequence ID" value="MESCA007178-PA"/>
    <property type="gene ID" value="MESCA007178"/>
</dbReference>
<dbReference type="EMBL" id="CAQQ02393303">
    <property type="status" value="NOT_ANNOTATED_CDS"/>
    <property type="molecule type" value="Genomic_DNA"/>
</dbReference>
<evidence type="ECO:0000313" key="2">
    <source>
        <dbReference type="Proteomes" id="UP000015102"/>
    </source>
</evidence>
<sequence>MVNAQNATAAAAITPTYITTTTQPQRSKCSPVCDPTCPLNTPHTPHNTSPPKKQMKTIELKTEVKTPEPELISCKKESDDEVSSLDSPINFKEECLDDFGDWEHGLTIDEYLQMNGNFMD</sequence>
<keyword evidence="2" id="KW-1185">Reference proteome</keyword>
<dbReference type="EMBL" id="CAQQ02393304">
    <property type="status" value="NOT_ANNOTATED_CDS"/>
    <property type="molecule type" value="Genomic_DNA"/>
</dbReference>
<proteinExistence type="predicted"/>
<dbReference type="HOGENOM" id="CLU_2052277_0_0_1"/>
<organism evidence="1 2">
    <name type="scientific">Megaselia scalaris</name>
    <name type="common">Humpbacked fly</name>
    <name type="synonym">Phora scalaris</name>
    <dbReference type="NCBI Taxonomy" id="36166"/>
    <lineage>
        <taxon>Eukaryota</taxon>
        <taxon>Metazoa</taxon>
        <taxon>Ecdysozoa</taxon>
        <taxon>Arthropoda</taxon>
        <taxon>Hexapoda</taxon>
        <taxon>Insecta</taxon>
        <taxon>Pterygota</taxon>
        <taxon>Neoptera</taxon>
        <taxon>Endopterygota</taxon>
        <taxon>Diptera</taxon>
        <taxon>Brachycera</taxon>
        <taxon>Muscomorpha</taxon>
        <taxon>Platypezoidea</taxon>
        <taxon>Phoridae</taxon>
        <taxon>Megaseliini</taxon>
        <taxon>Megaselia</taxon>
    </lineage>
</organism>
<accession>T1GTX9</accession>